<dbReference type="Pfam" id="PF01206">
    <property type="entry name" value="TusA"/>
    <property type="match status" value="1"/>
</dbReference>
<dbReference type="AlphaFoldDB" id="A0A088E5R6"/>
<organism evidence="2 3">
    <name type="scientific">Metallosphaera sedula</name>
    <dbReference type="NCBI Taxonomy" id="43687"/>
    <lineage>
        <taxon>Archaea</taxon>
        <taxon>Thermoproteota</taxon>
        <taxon>Thermoprotei</taxon>
        <taxon>Sulfolobales</taxon>
        <taxon>Sulfolobaceae</taxon>
        <taxon>Metallosphaera</taxon>
    </lineage>
</organism>
<name>A0A088E5R6_9CREN</name>
<evidence type="ECO:0000259" key="1">
    <source>
        <dbReference type="Pfam" id="PF01206"/>
    </source>
</evidence>
<accession>A0A088E5R6</accession>
<feature type="domain" description="UPF0033" evidence="1">
    <location>
        <begin position="4"/>
        <end position="68"/>
    </location>
</feature>
<evidence type="ECO:0000313" key="3">
    <source>
        <dbReference type="Proteomes" id="UP000029084"/>
    </source>
</evidence>
<dbReference type="SUPFAM" id="SSF64307">
    <property type="entry name" value="SirA-like"/>
    <property type="match status" value="1"/>
</dbReference>
<sequence length="75" mass="8629">MLFMELDLTGLCCAVPQLTLYSALKKLKPGMEIRIITDDKVVLERDIIPLLSTNDMDYSVKQDQDNFVVTAFKRY</sequence>
<dbReference type="InterPro" id="IPR001455">
    <property type="entry name" value="TusA-like"/>
</dbReference>
<dbReference type="Gene3D" id="3.30.110.40">
    <property type="entry name" value="TusA-like domain"/>
    <property type="match status" value="1"/>
</dbReference>
<protein>
    <recommendedName>
        <fullName evidence="1">UPF0033 domain-containing protein</fullName>
    </recommendedName>
</protein>
<dbReference type="InterPro" id="IPR036868">
    <property type="entry name" value="TusA-like_sf"/>
</dbReference>
<proteinExistence type="predicted"/>
<evidence type="ECO:0000313" key="2">
    <source>
        <dbReference type="EMBL" id="AIM27651.1"/>
    </source>
</evidence>
<dbReference type="OMA" id="FFRCKYS"/>
<dbReference type="Proteomes" id="UP000029084">
    <property type="component" value="Chromosome"/>
</dbReference>
<reference evidence="2 3" key="1">
    <citation type="journal article" date="2014" name="J. Bacteriol.">
        <title>Role of an Archaeal PitA Transporter in the Copper and Arsenic Resistance of Metallosphaera sedula, an Extreme Thermoacidophile.</title>
        <authorList>
            <person name="McCarthy S."/>
            <person name="Ai C."/>
            <person name="Wheaton G."/>
            <person name="Tevatia R."/>
            <person name="Eckrich V."/>
            <person name="Kelly R."/>
            <person name="Blum P."/>
        </authorList>
    </citation>
    <scope>NUCLEOTIDE SEQUENCE [LARGE SCALE GENOMIC DNA]</scope>
    <source>
        <strain evidence="2 3">CuR1</strain>
    </source>
</reference>
<dbReference type="EMBL" id="CP008822">
    <property type="protein sequence ID" value="AIM27651.1"/>
    <property type="molecule type" value="Genomic_DNA"/>
</dbReference>
<gene>
    <name evidence="2" type="ORF">HA72_1510</name>
</gene>